<proteinExistence type="predicted"/>
<comment type="caution">
    <text evidence="1">The sequence shown here is derived from an EMBL/GenBank/DDBJ whole genome shotgun (WGS) entry which is preliminary data.</text>
</comment>
<name>A0A9W6WQ29_9STRA</name>
<sequence length="94" mass="10528">MTIPPSVAARETHDFLTIFLTQNQRVGRTSGHPKKRWVMRWHVSNDHHDSPSILTSQIPERLVDRRLECKHVPNVEAAIGNHGASAADDGVVDD</sequence>
<evidence type="ECO:0000313" key="2">
    <source>
        <dbReference type="Proteomes" id="UP001165083"/>
    </source>
</evidence>
<evidence type="ECO:0000313" key="1">
    <source>
        <dbReference type="EMBL" id="GMF11572.1"/>
    </source>
</evidence>
<dbReference type="Proteomes" id="UP001165083">
    <property type="component" value="Unassembled WGS sequence"/>
</dbReference>
<dbReference type="EMBL" id="BSXW01000080">
    <property type="protein sequence ID" value="GMF11572.1"/>
    <property type="molecule type" value="Genomic_DNA"/>
</dbReference>
<protein>
    <submittedName>
        <fullName evidence="1">Unnamed protein product</fullName>
    </submittedName>
</protein>
<dbReference type="AlphaFoldDB" id="A0A9W6WQ29"/>
<accession>A0A9W6WQ29</accession>
<gene>
    <name evidence="1" type="ORF">Plil01_000226100</name>
</gene>
<organism evidence="1 2">
    <name type="scientific">Phytophthora lilii</name>
    <dbReference type="NCBI Taxonomy" id="2077276"/>
    <lineage>
        <taxon>Eukaryota</taxon>
        <taxon>Sar</taxon>
        <taxon>Stramenopiles</taxon>
        <taxon>Oomycota</taxon>
        <taxon>Peronosporomycetes</taxon>
        <taxon>Peronosporales</taxon>
        <taxon>Peronosporaceae</taxon>
        <taxon>Phytophthora</taxon>
    </lineage>
</organism>
<keyword evidence="2" id="KW-1185">Reference proteome</keyword>
<reference evidence="1" key="1">
    <citation type="submission" date="2023-04" db="EMBL/GenBank/DDBJ databases">
        <title>Phytophthora lilii NBRC 32176.</title>
        <authorList>
            <person name="Ichikawa N."/>
            <person name="Sato H."/>
            <person name="Tonouchi N."/>
        </authorList>
    </citation>
    <scope>NUCLEOTIDE SEQUENCE</scope>
    <source>
        <strain evidence="1">NBRC 32176</strain>
    </source>
</reference>